<dbReference type="InterPro" id="IPR036291">
    <property type="entry name" value="NAD(P)-bd_dom_sf"/>
</dbReference>
<dbReference type="OrthoDB" id="9775296at2"/>
<dbReference type="PROSITE" id="PS00061">
    <property type="entry name" value="ADH_SHORT"/>
    <property type="match status" value="1"/>
</dbReference>
<proteinExistence type="inferred from homology"/>
<comment type="caution">
    <text evidence="4">The sequence shown here is derived from an EMBL/GenBank/DDBJ whole genome shotgun (WGS) entry which is preliminary data.</text>
</comment>
<dbReference type="InterPro" id="IPR002347">
    <property type="entry name" value="SDR_fam"/>
</dbReference>
<comment type="similarity">
    <text evidence="1 3">Belongs to the short-chain dehydrogenases/reductases (SDR) family.</text>
</comment>
<dbReference type="GO" id="GO:0016020">
    <property type="term" value="C:membrane"/>
    <property type="evidence" value="ECO:0007669"/>
    <property type="project" value="TreeGrafter"/>
</dbReference>
<sequence length="272" mass="30467">MKSFEGKTAVVTGAAEGIGQSLVVALADLGVNIAFCDINDRTETEHLLAKKNIRVLSKHVDMSDLDQISSFVEDVKQEFGDVHLLFNNAGIALGDRTFSELSLEDFERITNVNYWGVIRTTKLLYPVMVKQDEAAVINLSSSQGLLPFPYLIPYCTTKFAVRGFTDTLRTEHAIRGLKNITFHTVHPGAVATNITLNSDYHGTNTPHFHDMLQRIGATPDKAAKIIIQGVRKKKGRIFISDGRIQDWLIRILPNTFPYILRVAMKVRRTEVR</sequence>
<dbReference type="STRING" id="1080227.A8L45_02455"/>
<evidence type="ECO:0000313" key="4">
    <source>
        <dbReference type="EMBL" id="ODA35914.1"/>
    </source>
</evidence>
<dbReference type="PRINTS" id="PR00080">
    <property type="entry name" value="SDRFAMILY"/>
</dbReference>
<dbReference type="InterPro" id="IPR020904">
    <property type="entry name" value="Sc_DH/Rdtase_CS"/>
</dbReference>
<dbReference type="Pfam" id="PF00106">
    <property type="entry name" value="adh_short"/>
    <property type="match status" value="1"/>
</dbReference>
<evidence type="ECO:0000256" key="2">
    <source>
        <dbReference type="ARBA" id="ARBA00023002"/>
    </source>
</evidence>
<reference evidence="4 5" key="1">
    <citation type="submission" date="2016-05" db="EMBL/GenBank/DDBJ databases">
        <title>Genomic Taxonomy of the Vibrionaceae.</title>
        <authorList>
            <person name="Gomez-Gil B."/>
            <person name="Enciso-Ibarra J."/>
        </authorList>
    </citation>
    <scope>NUCLEOTIDE SEQUENCE [LARGE SCALE GENOMIC DNA]</scope>
    <source>
        <strain evidence="4 5">CAIM 1920</strain>
    </source>
</reference>
<keyword evidence="2" id="KW-0560">Oxidoreductase</keyword>
<dbReference type="GO" id="GO:0016491">
    <property type="term" value="F:oxidoreductase activity"/>
    <property type="evidence" value="ECO:0007669"/>
    <property type="project" value="UniProtKB-KW"/>
</dbReference>
<evidence type="ECO:0000256" key="1">
    <source>
        <dbReference type="ARBA" id="ARBA00006484"/>
    </source>
</evidence>
<gene>
    <name evidence="4" type="ORF">A8L45_02455</name>
</gene>
<organism evidence="4 5">
    <name type="scientific">Veronia pacifica</name>
    <dbReference type="NCBI Taxonomy" id="1080227"/>
    <lineage>
        <taxon>Bacteria</taxon>
        <taxon>Pseudomonadati</taxon>
        <taxon>Pseudomonadota</taxon>
        <taxon>Gammaproteobacteria</taxon>
        <taxon>Vibrionales</taxon>
        <taxon>Vibrionaceae</taxon>
        <taxon>Veronia</taxon>
    </lineage>
</organism>
<dbReference type="PANTHER" id="PTHR44196:SF1">
    <property type="entry name" value="DEHYDROGENASE_REDUCTASE SDR FAMILY MEMBER 7B"/>
    <property type="match status" value="1"/>
</dbReference>
<dbReference type="SUPFAM" id="SSF51735">
    <property type="entry name" value="NAD(P)-binding Rossmann-fold domains"/>
    <property type="match status" value="1"/>
</dbReference>
<dbReference type="PANTHER" id="PTHR44196">
    <property type="entry name" value="DEHYDROGENASE/REDUCTASE SDR FAMILY MEMBER 7B"/>
    <property type="match status" value="1"/>
</dbReference>
<dbReference type="AlphaFoldDB" id="A0A1C3ERR3"/>
<dbReference type="PRINTS" id="PR00081">
    <property type="entry name" value="GDHRDH"/>
</dbReference>
<dbReference type="EMBL" id="LYBM01000002">
    <property type="protein sequence ID" value="ODA35914.1"/>
    <property type="molecule type" value="Genomic_DNA"/>
</dbReference>
<evidence type="ECO:0000256" key="3">
    <source>
        <dbReference type="RuleBase" id="RU000363"/>
    </source>
</evidence>
<evidence type="ECO:0000313" key="5">
    <source>
        <dbReference type="Proteomes" id="UP000094936"/>
    </source>
</evidence>
<name>A0A1C3ERR3_9GAMM</name>
<dbReference type="Gene3D" id="3.40.50.720">
    <property type="entry name" value="NAD(P)-binding Rossmann-like Domain"/>
    <property type="match status" value="1"/>
</dbReference>
<dbReference type="CDD" id="cd05233">
    <property type="entry name" value="SDR_c"/>
    <property type="match status" value="1"/>
</dbReference>
<keyword evidence="5" id="KW-1185">Reference proteome</keyword>
<protein>
    <submittedName>
        <fullName evidence="4">Short-chain dehydrogenase</fullName>
    </submittedName>
</protein>
<accession>A0A1C3ERR3</accession>
<dbReference type="RefSeq" id="WP_068898853.1">
    <property type="nucleotide sequence ID" value="NZ_JBHUIF010000032.1"/>
</dbReference>
<dbReference type="Proteomes" id="UP000094936">
    <property type="component" value="Unassembled WGS sequence"/>
</dbReference>